<accession>A0A2H3C5T2</accession>
<organism evidence="1 2">
    <name type="scientific">Armillaria solidipes</name>
    <dbReference type="NCBI Taxonomy" id="1076256"/>
    <lineage>
        <taxon>Eukaryota</taxon>
        <taxon>Fungi</taxon>
        <taxon>Dikarya</taxon>
        <taxon>Basidiomycota</taxon>
        <taxon>Agaricomycotina</taxon>
        <taxon>Agaricomycetes</taxon>
        <taxon>Agaricomycetidae</taxon>
        <taxon>Agaricales</taxon>
        <taxon>Marasmiineae</taxon>
        <taxon>Physalacriaceae</taxon>
        <taxon>Armillaria</taxon>
    </lineage>
</organism>
<protein>
    <submittedName>
        <fullName evidence="1">Uncharacterized protein</fullName>
    </submittedName>
</protein>
<dbReference type="Proteomes" id="UP000218334">
    <property type="component" value="Unassembled WGS sequence"/>
</dbReference>
<dbReference type="EMBL" id="KZ293415">
    <property type="protein sequence ID" value="PBK78439.1"/>
    <property type="molecule type" value="Genomic_DNA"/>
</dbReference>
<name>A0A2H3C5T2_9AGAR</name>
<dbReference type="AlphaFoldDB" id="A0A2H3C5T2"/>
<sequence>MIRGAHGTYDYLDVLSGEGTTAQRAGVCVLETICQVASTVVSIAFYVLYEWSCNFNVLNRYRKKLIIAGRKFAGCRSATYTINVKSRRFLHVNAECYASLRLRCRASLPDRRRRSTRTQAAHRCRISDIPLGLLTQCVYDRSLPERA</sequence>
<evidence type="ECO:0000313" key="1">
    <source>
        <dbReference type="EMBL" id="PBK78439.1"/>
    </source>
</evidence>
<reference evidence="2" key="1">
    <citation type="journal article" date="2017" name="Nat. Ecol. Evol.">
        <title>Genome expansion and lineage-specific genetic innovations in the forest pathogenic fungi Armillaria.</title>
        <authorList>
            <person name="Sipos G."/>
            <person name="Prasanna A.N."/>
            <person name="Walter M.C."/>
            <person name="O'Connor E."/>
            <person name="Balint B."/>
            <person name="Krizsan K."/>
            <person name="Kiss B."/>
            <person name="Hess J."/>
            <person name="Varga T."/>
            <person name="Slot J."/>
            <person name="Riley R."/>
            <person name="Boka B."/>
            <person name="Rigling D."/>
            <person name="Barry K."/>
            <person name="Lee J."/>
            <person name="Mihaltcheva S."/>
            <person name="LaButti K."/>
            <person name="Lipzen A."/>
            <person name="Waldron R."/>
            <person name="Moloney N.M."/>
            <person name="Sperisen C."/>
            <person name="Kredics L."/>
            <person name="Vagvoelgyi C."/>
            <person name="Patrignani A."/>
            <person name="Fitzpatrick D."/>
            <person name="Nagy I."/>
            <person name="Doyle S."/>
            <person name="Anderson J.B."/>
            <person name="Grigoriev I.V."/>
            <person name="Gueldener U."/>
            <person name="Muensterkoetter M."/>
            <person name="Nagy L.G."/>
        </authorList>
    </citation>
    <scope>NUCLEOTIDE SEQUENCE [LARGE SCALE GENOMIC DNA]</scope>
    <source>
        <strain evidence="2">28-4</strain>
    </source>
</reference>
<keyword evidence="2" id="KW-1185">Reference proteome</keyword>
<evidence type="ECO:0000313" key="2">
    <source>
        <dbReference type="Proteomes" id="UP000218334"/>
    </source>
</evidence>
<gene>
    <name evidence="1" type="ORF">ARMSODRAFT_41317</name>
</gene>
<proteinExistence type="predicted"/>